<dbReference type="OrthoDB" id="41724at2"/>
<name>A0A1N7QM82_9FLAO</name>
<dbReference type="CDD" id="cd15482">
    <property type="entry name" value="Sialidase_non-viral"/>
    <property type="match status" value="1"/>
</dbReference>
<gene>
    <name evidence="2" type="ORF">SAMN05421785_1148</name>
</gene>
<dbReference type="EMBL" id="FTOV01000014">
    <property type="protein sequence ID" value="SIT24000.1"/>
    <property type="molecule type" value="Genomic_DNA"/>
</dbReference>
<accession>A0A1N7QM82</accession>
<dbReference type="Pfam" id="PF13088">
    <property type="entry name" value="BNR_2"/>
    <property type="match status" value="1"/>
</dbReference>
<proteinExistence type="predicted"/>
<dbReference type="SUPFAM" id="SSF50939">
    <property type="entry name" value="Sialidases"/>
    <property type="match status" value="1"/>
</dbReference>
<dbReference type="InterPro" id="IPR011040">
    <property type="entry name" value="Sialidase"/>
</dbReference>
<dbReference type="AlphaFoldDB" id="A0A1N7QM82"/>
<organism evidence="2 3">
    <name type="scientific">Chryseobacterium gambrini</name>
    <dbReference type="NCBI Taxonomy" id="373672"/>
    <lineage>
        <taxon>Bacteria</taxon>
        <taxon>Pseudomonadati</taxon>
        <taxon>Bacteroidota</taxon>
        <taxon>Flavobacteriia</taxon>
        <taxon>Flavobacteriales</taxon>
        <taxon>Weeksellaceae</taxon>
        <taxon>Chryseobacterium group</taxon>
        <taxon>Chryseobacterium</taxon>
    </lineage>
</organism>
<evidence type="ECO:0000313" key="2">
    <source>
        <dbReference type="EMBL" id="SIT24000.1"/>
    </source>
</evidence>
<sequence>MKEKLLCLLYFLIIVNISAQIPSPKVIKKEFIFEEGTYFKQCHASTMEQSLDGHLLASWFGGSHEGGKDIVIWGARSDGKTWSSPEIWADGKVNDSLRYPCWNPVLFRSKKEKIIYLYYKVGPNPREWWGMVKTSRDNGKTWEKAERLPDSILGPIKNRPTELANGDIISPSSREINENRWKAHVEISRDHQKTWTSYSIDSASAFNVIQPSIIVHKNGKLQVLCRSKEGVIATSWSQNNGMNWSLLTATNLQNPNSGTDAIGFKDFFLIVYNPELPGKDWWEGRTKLRLAYSYDGIDWKDLLSLEDEKKGEFSYPTIFKDAKGLVHITYTYNRVNIKHWILKL</sequence>
<reference evidence="2 3" key="1">
    <citation type="submission" date="2017-01" db="EMBL/GenBank/DDBJ databases">
        <authorList>
            <person name="Mah S.A."/>
            <person name="Swanson W.J."/>
            <person name="Moy G.W."/>
            <person name="Vacquier V.D."/>
        </authorList>
    </citation>
    <scope>NUCLEOTIDE SEQUENCE [LARGE SCALE GENOMIC DNA]</scope>
    <source>
        <strain evidence="2 3">DSM 18014</strain>
    </source>
</reference>
<protein>
    <submittedName>
        <fullName evidence="2">Alpha-L-fucosidase</fullName>
    </submittedName>
</protein>
<feature type="domain" description="Sialidase" evidence="1">
    <location>
        <begin position="53"/>
        <end position="328"/>
    </location>
</feature>
<evidence type="ECO:0000259" key="1">
    <source>
        <dbReference type="Pfam" id="PF13088"/>
    </source>
</evidence>
<evidence type="ECO:0000313" key="3">
    <source>
        <dbReference type="Proteomes" id="UP000185781"/>
    </source>
</evidence>
<dbReference type="InterPro" id="IPR036278">
    <property type="entry name" value="Sialidase_sf"/>
</dbReference>
<dbReference type="PANTHER" id="PTHR43752">
    <property type="entry name" value="BNR/ASP-BOX REPEAT FAMILY PROTEIN"/>
    <property type="match status" value="1"/>
</dbReference>
<dbReference type="STRING" id="373672.SAMN05421785_1148"/>
<dbReference type="PANTHER" id="PTHR43752:SF2">
    <property type="entry name" value="BNR_ASP-BOX REPEAT FAMILY PROTEIN"/>
    <property type="match status" value="1"/>
</dbReference>
<dbReference type="RefSeq" id="WP_076395509.1">
    <property type="nucleotide sequence ID" value="NZ_FTOV01000014.1"/>
</dbReference>
<dbReference type="Proteomes" id="UP000185781">
    <property type="component" value="Unassembled WGS sequence"/>
</dbReference>
<dbReference type="Gene3D" id="2.120.10.10">
    <property type="match status" value="1"/>
</dbReference>